<dbReference type="RefSeq" id="WP_162412580.1">
    <property type="nucleotide sequence ID" value="NZ_JAHQXE010000002.1"/>
</dbReference>
<feature type="transmembrane region" description="Helical" evidence="1">
    <location>
        <begin position="43"/>
        <end position="67"/>
    </location>
</feature>
<evidence type="ECO:0000313" key="2">
    <source>
        <dbReference type="EMBL" id="MBV0901362.1"/>
    </source>
</evidence>
<protein>
    <submittedName>
        <fullName evidence="2">Uncharacterized protein</fullName>
    </submittedName>
</protein>
<sequence length="69" mass="6745">MQSLDPGDLLFVGGFVAVLCFAVAGFVSVAAPSGVPGFTGALVWVFVGFGVAFGALGVLGAALVVVLSE</sequence>
<name>A0AA41KEV5_9EURY</name>
<keyword evidence="1" id="KW-0812">Transmembrane</keyword>
<reference evidence="2" key="1">
    <citation type="submission" date="2021-06" db="EMBL/GenBank/DDBJ databases">
        <title>New haloarchaea isolates fom saline soil.</title>
        <authorList>
            <person name="Duran-Viseras A."/>
            <person name="Sanchez-Porro C.S."/>
            <person name="Ventosa A."/>
        </authorList>
    </citation>
    <scope>NUCLEOTIDE SEQUENCE</scope>
    <source>
        <strain evidence="2">JCM 18369</strain>
    </source>
</reference>
<dbReference type="AlphaFoldDB" id="A0AA41KEV5"/>
<feature type="transmembrane region" description="Helical" evidence="1">
    <location>
        <begin position="9"/>
        <end position="31"/>
    </location>
</feature>
<evidence type="ECO:0000313" key="3">
    <source>
        <dbReference type="Proteomes" id="UP001166304"/>
    </source>
</evidence>
<dbReference type="Proteomes" id="UP001166304">
    <property type="component" value="Unassembled WGS sequence"/>
</dbReference>
<keyword evidence="1" id="KW-0472">Membrane</keyword>
<keyword evidence="1" id="KW-1133">Transmembrane helix</keyword>
<keyword evidence="3" id="KW-1185">Reference proteome</keyword>
<proteinExistence type="predicted"/>
<comment type="caution">
    <text evidence="2">The sequence shown here is derived from an EMBL/GenBank/DDBJ whole genome shotgun (WGS) entry which is preliminary data.</text>
</comment>
<organism evidence="2 3">
    <name type="scientific">Haloarcula salina</name>
    <dbReference type="NCBI Taxonomy" id="1429914"/>
    <lineage>
        <taxon>Archaea</taxon>
        <taxon>Methanobacteriati</taxon>
        <taxon>Methanobacteriota</taxon>
        <taxon>Stenosarchaea group</taxon>
        <taxon>Halobacteria</taxon>
        <taxon>Halobacteriales</taxon>
        <taxon>Haloarculaceae</taxon>
        <taxon>Haloarcula</taxon>
    </lineage>
</organism>
<accession>A0AA41KEV5</accession>
<evidence type="ECO:0000256" key="1">
    <source>
        <dbReference type="SAM" id="Phobius"/>
    </source>
</evidence>
<gene>
    <name evidence="2" type="ORF">KTS37_06120</name>
</gene>
<dbReference type="EMBL" id="JAHQXE010000002">
    <property type="protein sequence ID" value="MBV0901362.1"/>
    <property type="molecule type" value="Genomic_DNA"/>
</dbReference>